<evidence type="ECO:0000256" key="1">
    <source>
        <dbReference type="SAM" id="Coils"/>
    </source>
</evidence>
<keyword evidence="3" id="KW-1185">Reference proteome</keyword>
<feature type="coiled-coil region" evidence="1">
    <location>
        <begin position="36"/>
        <end position="119"/>
    </location>
</feature>
<reference evidence="2" key="2">
    <citation type="submission" date="2013-04" db="UniProtKB">
        <authorList>
            <consortium name="EnsemblPlants"/>
        </authorList>
    </citation>
    <scope>IDENTIFICATION</scope>
</reference>
<protein>
    <submittedName>
        <fullName evidence="2">Uncharacterized protein</fullName>
    </submittedName>
</protein>
<evidence type="ECO:0000313" key="2">
    <source>
        <dbReference type="EnsemblPlants" id="OB04G11600.1"/>
    </source>
</evidence>
<reference evidence="2" key="1">
    <citation type="journal article" date="2013" name="Nat. Commun.">
        <title>Whole-genome sequencing of Oryza brachyantha reveals mechanisms underlying Oryza genome evolution.</title>
        <authorList>
            <person name="Chen J."/>
            <person name="Huang Q."/>
            <person name="Gao D."/>
            <person name="Wang J."/>
            <person name="Lang Y."/>
            <person name="Liu T."/>
            <person name="Li B."/>
            <person name="Bai Z."/>
            <person name="Luis Goicoechea J."/>
            <person name="Liang C."/>
            <person name="Chen C."/>
            <person name="Zhang W."/>
            <person name="Sun S."/>
            <person name="Liao Y."/>
            <person name="Zhang X."/>
            <person name="Yang L."/>
            <person name="Song C."/>
            <person name="Wang M."/>
            <person name="Shi J."/>
            <person name="Liu G."/>
            <person name="Liu J."/>
            <person name="Zhou H."/>
            <person name="Zhou W."/>
            <person name="Yu Q."/>
            <person name="An N."/>
            <person name="Chen Y."/>
            <person name="Cai Q."/>
            <person name="Wang B."/>
            <person name="Liu B."/>
            <person name="Min J."/>
            <person name="Huang Y."/>
            <person name="Wu H."/>
            <person name="Li Z."/>
            <person name="Zhang Y."/>
            <person name="Yin Y."/>
            <person name="Song W."/>
            <person name="Jiang J."/>
            <person name="Jackson S.A."/>
            <person name="Wing R.A."/>
            <person name="Wang J."/>
            <person name="Chen M."/>
        </authorList>
    </citation>
    <scope>NUCLEOTIDE SEQUENCE [LARGE SCALE GENOMIC DNA]</scope>
    <source>
        <strain evidence="2">cv. IRGC 101232</strain>
    </source>
</reference>
<name>J3LVI5_ORYBR</name>
<evidence type="ECO:0000313" key="3">
    <source>
        <dbReference type="Proteomes" id="UP000006038"/>
    </source>
</evidence>
<accession>J3LVI5</accession>
<dbReference type="AlphaFoldDB" id="J3LVI5"/>
<dbReference type="Proteomes" id="UP000006038">
    <property type="component" value="Chromosome 4"/>
</dbReference>
<dbReference type="HOGENOM" id="CLU_148962_0_0_1"/>
<dbReference type="Gramene" id="OB04G11600.1">
    <property type="protein sequence ID" value="OB04G11600.1"/>
    <property type="gene ID" value="OB04G11600"/>
</dbReference>
<dbReference type="EnsemblPlants" id="OB04G11600.1">
    <property type="protein sequence ID" value="OB04G11600.1"/>
    <property type="gene ID" value="OB04G11600"/>
</dbReference>
<organism evidence="2">
    <name type="scientific">Oryza brachyantha</name>
    <name type="common">malo sina</name>
    <dbReference type="NCBI Taxonomy" id="4533"/>
    <lineage>
        <taxon>Eukaryota</taxon>
        <taxon>Viridiplantae</taxon>
        <taxon>Streptophyta</taxon>
        <taxon>Embryophyta</taxon>
        <taxon>Tracheophyta</taxon>
        <taxon>Spermatophyta</taxon>
        <taxon>Magnoliopsida</taxon>
        <taxon>Liliopsida</taxon>
        <taxon>Poales</taxon>
        <taxon>Poaceae</taxon>
        <taxon>BOP clade</taxon>
        <taxon>Oryzoideae</taxon>
        <taxon>Oryzeae</taxon>
        <taxon>Oryzinae</taxon>
        <taxon>Oryza</taxon>
    </lineage>
</organism>
<sequence length="145" mass="17018">MNKSEAISSSSSGSKSLTNNAAENFIEGINKQILGIEQYKTENRDLRRQNMELSKQNKELRMDHSNELMELAALRRTHEELTKRYESLTKKRNEEWAELKEKKEDLDKLRKTKEDQENDFKRRNICRMRYKNFATISDSSNAAAA</sequence>
<proteinExistence type="predicted"/>
<keyword evidence="1" id="KW-0175">Coiled coil</keyword>